<reference evidence="2 3" key="1">
    <citation type="journal article" date="2015" name="Genome Biol.">
        <title>Comparative genomics of Steinernema reveals deeply conserved gene regulatory networks.</title>
        <authorList>
            <person name="Dillman A.R."/>
            <person name="Macchietto M."/>
            <person name="Porter C.F."/>
            <person name="Rogers A."/>
            <person name="Williams B."/>
            <person name="Antoshechkin I."/>
            <person name="Lee M.M."/>
            <person name="Goodwin Z."/>
            <person name="Lu X."/>
            <person name="Lewis E.E."/>
            <person name="Goodrich-Blair H."/>
            <person name="Stock S.P."/>
            <person name="Adams B.J."/>
            <person name="Sternberg P.W."/>
            <person name="Mortazavi A."/>
        </authorList>
    </citation>
    <scope>NUCLEOTIDE SEQUENCE [LARGE SCALE GENOMIC DNA]</scope>
    <source>
        <strain evidence="2 3">ALL</strain>
    </source>
</reference>
<dbReference type="EMBL" id="AZBU02000008">
    <property type="protein sequence ID" value="TKR66983.1"/>
    <property type="molecule type" value="Genomic_DNA"/>
</dbReference>
<organism evidence="2 3">
    <name type="scientific">Steinernema carpocapsae</name>
    <name type="common">Entomopathogenic nematode</name>
    <dbReference type="NCBI Taxonomy" id="34508"/>
    <lineage>
        <taxon>Eukaryota</taxon>
        <taxon>Metazoa</taxon>
        <taxon>Ecdysozoa</taxon>
        <taxon>Nematoda</taxon>
        <taxon>Chromadorea</taxon>
        <taxon>Rhabditida</taxon>
        <taxon>Tylenchina</taxon>
        <taxon>Panagrolaimomorpha</taxon>
        <taxon>Strongyloidoidea</taxon>
        <taxon>Steinernematidae</taxon>
        <taxon>Steinernema</taxon>
    </lineage>
</organism>
<name>A0A4U5MDR0_STECR</name>
<evidence type="ECO:0000313" key="2">
    <source>
        <dbReference type="EMBL" id="TKR66983.1"/>
    </source>
</evidence>
<proteinExistence type="predicted"/>
<feature type="compositionally biased region" description="Polar residues" evidence="1">
    <location>
        <begin position="33"/>
        <end position="45"/>
    </location>
</feature>
<evidence type="ECO:0000313" key="3">
    <source>
        <dbReference type="Proteomes" id="UP000298663"/>
    </source>
</evidence>
<dbReference type="AlphaFoldDB" id="A0A4U5MDR0"/>
<protein>
    <submittedName>
        <fullName evidence="2">Uncharacterized protein</fullName>
    </submittedName>
</protein>
<evidence type="ECO:0000256" key="1">
    <source>
        <dbReference type="SAM" id="MobiDB-lite"/>
    </source>
</evidence>
<keyword evidence="3" id="KW-1185">Reference proteome</keyword>
<accession>A0A4U5MDR0</accession>
<comment type="caution">
    <text evidence="2">The sequence shown here is derived from an EMBL/GenBank/DDBJ whole genome shotgun (WGS) entry which is preliminary data.</text>
</comment>
<dbReference type="Proteomes" id="UP000298663">
    <property type="component" value="Unassembled WGS sequence"/>
</dbReference>
<feature type="region of interest" description="Disordered" evidence="1">
    <location>
        <begin position="112"/>
        <end position="132"/>
    </location>
</feature>
<gene>
    <name evidence="2" type="ORF">L596_023201</name>
</gene>
<reference evidence="2 3" key="2">
    <citation type="journal article" date="2019" name="G3 (Bethesda)">
        <title>Hybrid Assembly of the Genome of the Entomopathogenic Nematode Steinernema carpocapsae Identifies the X-Chromosome.</title>
        <authorList>
            <person name="Serra L."/>
            <person name="Macchietto M."/>
            <person name="Macias-Munoz A."/>
            <person name="McGill C.J."/>
            <person name="Rodriguez I.M."/>
            <person name="Rodriguez B."/>
            <person name="Murad R."/>
            <person name="Mortazavi A."/>
        </authorList>
    </citation>
    <scope>NUCLEOTIDE SEQUENCE [LARGE SCALE GENOMIC DNA]</scope>
    <source>
        <strain evidence="2 3">ALL</strain>
    </source>
</reference>
<sequence length="170" mass="18919">MVSLITQKSVPEFEARRPSLRSLKPHKPKGANQHLSNPFPTSPNAFCQVPPSPPPVAPPARSVESEWRRERFDVTSDYVKAAKESSRLLIGGTTNFGGPRRHIGRVLFTPKHSKEAKGGRRRRQLGKRSDRVSSRLTIIDVDMHNSMEVADAIFKCTAGISAGKKRQKRA</sequence>
<feature type="region of interest" description="Disordered" evidence="1">
    <location>
        <begin position="1"/>
        <end position="64"/>
    </location>
</feature>